<proteinExistence type="predicted"/>
<sequence>MARLVLISKGEWSKSPQGVWKFEEDGTVMSHSILVRRNEGYDSLEVKVRGLFNLGRQTPLVVTFQLPQWMLEPDGENCPPHTIRTNADIDMLMSVHEWNTEPKICILFGPQEVAKYHYICRSPFTIGRFSFLGEGVTEEQHLGRINDIMSHGRMTCSEAVMTEFGDPEKMMLMYRFSMEVEKARNSLDLNLGVMPEMDDHIVPNADPHLIGTHPVPDANQFNGSNGFGMVENHAGSSPVSVLRNAYAPSSYGGVRVGFVPYDDTRFWEMRHGYYEALMASSYAVELGRIYGVPGSEFTGYLPNDLNIVPYAEPDIPQNQVPFDVATNASSTEFHTGRQLKAEINNSTLGTGYVHSHLIPEIGETSRRVNDEDDLKGEAFGTNDVTTQGAQGNALDVYDGTHRGQQGGR</sequence>
<feature type="region of interest" description="Disordered" evidence="1">
    <location>
        <begin position="378"/>
        <end position="408"/>
    </location>
</feature>
<organism evidence="2 3">
    <name type="scientific">Brassica carinata</name>
    <name type="common">Ethiopian mustard</name>
    <name type="synonym">Abyssinian cabbage</name>
    <dbReference type="NCBI Taxonomy" id="52824"/>
    <lineage>
        <taxon>Eukaryota</taxon>
        <taxon>Viridiplantae</taxon>
        <taxon>Streptophyta</taxon>
        <taxon>Embryophyta</taxon>
        <taxon>Tracheophyta</taxon>
        <taxon>Spermatophyta</taxon>
        <taxon>Magnoliopsida</taxon>
        <taxon>eudicotyledons</taxon>
        <taxon>Gunneridae</taxon>
        <taxon>Pentapetalae</taxon>
        <taxon>rosids</taxon>
        <taxon>malvids</taxon>
        <taxon>Brassicales</taxon>
        <taxon>Brassicaceae</taxon>
        <taxon>Brassiceae</taxon>
        <taxon>Brassica</taxon>
    </lineage>
</organism>
<protein>
    <submittedName>
        <fullName evidence="2">Uncharacterized protein</fullName>
    </submittedName>
</protein>
<accession>A0A8X7PPF3</accession>
<keyword evidence="3" id="KW-1185">Reference proteome</keyword>
<name>A0A8X7PPF3_BRACI</name>
<dbReference type="EMBL" id="JAAMPC010000016">
    <property type="protein sequence ID" value="KAG2254337.1"/>
    <property type="molecule type" value="Genomic_DNA"/>
</dbReference>
<evidence type="ECO:0000256" key="1">
    <source>
        <dbReference type="SAM" id="MobiDB-lite"/>
    </source>
</evidence>
<dbReference type="Proteomes" id="UP000886595">
    <property type="component" value="Unassembled WGS sequence"/>
</dbReference>
<evidence type="ECO:0000313" key="3">
    <source>
        <dbReference type="Proteomes" id="UP000886595"/>
    </source>
</evidence>
<evidence type="ECO:0000313" key="2">
    <source>
        <dbReference type="EMBL" id="KAG2254337.1"/>
    </source>
</evidence>
<gene>
    <name evidence="2" type="ORF">Bca52824_084473</name>
</gene>
<dbReference type="OrthoDB" id="1108706at2759"/>
<dbReference type="AlphaFoldDB" id="A0A8X7PPF3"/>
<reference evidence="2 3" key="1">
    <citation type="submission" date="2020-02" db="EMBL/GenBank/DDBJ databases">
        <authorList>
            <person name="Ma Q."/>
            <person name="Huang Y."/>
            <person name="Song X."/>
            <person name="Pei D."/>
        </authorList>
    </citation>
    <scope>NUCLEOTIDE SEQUENCE [LARGE SCALE GENOMIC DNA]</scope>
    <source>
        <strain evidence="2">Sxm20200214</strain>
        <tissue evidence="2">Leaf</tissue>
    </source>
</reference>
<comment type="caution">
    <text evidence="2">The sequence shown here is derived from an EMBL/GenBank/DDBJ whole genome shotgun (WGS) entry which is preliminary data.</text>
</comment>